<comment type="subcellular location">
    <subcellularLocation>
        <location evidence="1">Membrane</location>
        <topology evidence="1">Multi-pass membrane protein</topology>
    </subcellularLocation>
</comment>
<evidence type="ECO:0000256" key="3">
    <source>
        <dbReference type="ARBA" id="ARBA00022692"/>
    </source>
</evidence>
<evidence type="ECO:0000256" key="6">
    <source>
        <dbReference type="SAM" id="Phobius"/>
    </source>
</evidence>
<dbReference type="SUPFAM" id="SSF161111">
    <property type="entry name" value="Cation efflux protein transmembrane domain-like"/>
    <property type="match status" value="1"/>
</dbReference>
<feature type="transmembrane region" description="Helical" evidence="6">
    <location>
        <begin position="157"/>
        <end position="183"/>
    </location>
</feature>
<protein>
    <submittedName>
        <fullName evidence="8">Solute carrier family 30 (Zinc transporter), member 9</fullName>
    </submittedName>
</protein>
<proteinExistence type="predicted"/>
<feature type="transmembrane region" description="Helical" evidence="6">
    <location>
        <begin position="76"/>
        <end position="99"/>
    </location>
</feature>
<dbReference type="GO" id="GO:0006829">
    <property type="term" value="P:zinc ion transport"/>
    <property type="evidence" value="ECO:0007669"/>
    <property type="project" value="InterPro"/>
</dbReference>
<evidence type="ECO:0000256" key="5">
    <source>
        <dbReference type="ARBA" id="ARBA00023136"/>
    </source>
</evidence>
<evidence type="ECO:0000256" key="1">
    <source>
        <dbReference type="ARBA" id="ARBA00004141"/>
    </source>
</evidence>
<dbReference type="NCBIfam" id="TIGR01297">
    <property type="entry name" value="CDF"/>
    <property type="match status" value="1"/>
</dbReference>
<dbReference type="Proteomes" id="UP000231637">
    <property type="component" value="Chromosome"/>
</dbReference>
<dbReference type="PANTHER" id="PTHR13414">
    <property type="entry name" value="HUEL-CATION TRANSPORTER"/>
    <property type="match status" value="1"/>
</dbReference>
<keyword evidence="9" id="KW-1185">Reference proteome</keyword>
<dbReference type="GO" id="GO:0008324">
    <property type="term" value="F:monoatomic cation transmembrane transporter activity"/>
    <property type="evidence" value="ECO:0007669"/>
    <property type="project" value="InterPro"/>
</dbReference>
<dbReference type="InterPro" id="IPR040177">
    <property type="entry name" value="SLC30A9"/>
</dbReference>
<dbReference type="InterPro" id="IPR027469">
    <property type="entry name" value="Cation_efflux_TMD_sf"/>
</dbReference>
<evidence type="ECO:0000256" key="2">
    <source>
        <dbReference type="ARBA" id="ARBA00022448"/>
    </source>
</evidence>
<dbReference type="InterPro" id="IPR002524">
    <property type="entry name" value="Cation_efflux"/>
</dbReference>
<dbReference type="GO" id="GO:0006882">
    <property type="term" value="P:intracellular zinc ion homeostasis"/>
    <property type="evidence" value="ECO:0007669"/>
    <property type="project" value="TreeGrafter"/>
</dbReference>
<feature type="transmembrane region" description="Helical" evidence="6">
    <location>
        <begin position="189"/>
        <end position="211"/>
    </location>
</feature>
<keyword evidence="3 6" id="KW-0812">Transmembrane</keyword>
<sequence>MSNGSTRAVLTAVAGNSMVTVAKFIGFALSGSSALLAEAVHSLADTANQALLYLGLRRSQREADTSHHFGYGQERYFWNLVSAVTIFFLGCVYTVMHAVEQLQDEHTPELTWIPFLIIGFAFIVEGYSFFVALVEFRRQSREAGKTFRTYFVETRDPTTLAVLIEDAVAVFGLILALAGMALAAYTGSAIFDGVAAICIGLLMGGLAWFLAATNRKYLLNRSDDEVNNVAIRLWQADDKVQHIERVNSIVLSPDDTLLMAEIELREEAIFSNMSDEEIRQAIRFMRKLGEIRHALEEDVSRIAPVTRHIFIEFTTPKDKPDNE</sequence>
<dbReference type="PANTHER" id="PTHR13414:SF9">
    <property type="entry name" value="PROTON-COUPLED ZINC ANTIPORTER SLC30A9, MITOCHONDRIAL"/>
    <property type="match status" value="1"/>
</dbReference>
<dbReference type="OrthoDB" id="9806522at2"/>
<dbReference type="AlphaFoldDB" id="A0A2K8LE09"/>
<accession>A0A2K8LE09</accession>
<keyword evidence="2" id="KW-0813">Transport</keyword>
<evidence type="ECO:0000259" key="7">
    <source>
        <dbReference type="Pfam" id="PF01545"/>
    </source>
</evidence>
<evidence type="ECO:0000313" key="8">
    <source>
        <dbReference type="EMBL" id="ATX82516.1"/>
    </source>
</evidence>
<evidence type="ECO:0000256" key="4">
    <source>
        <dbReference type="ARBA" id="ARBA00022989"/>
    </source>
</evidence>
<reference evidence="8 9" key="1">
    <citation type="submission" date="2016-12" db="EMBL/GenBank/DDBJ databases">
        <title>Isolation and genomic insights into novel planktonic Zetaproteobacteria from stratified waters of the Chesapeake Bay.</title>
        <authorList>
            <person name="McAllister S.M."/>
            <person name="Kato S."/>
            <person name="Chan C.S."/>
            <person name="Chiu B.K."/>
            <person name="Field E.K."/>
        </authorList>
    </citation>
    <scope>NUCLEOTIDE SEQUENCE [LARGE SCALE GENOMIC DNA]</scope>
    <source>
        <strain evidence="8 9">CP-8</strain>
    </source>
</reference>
<keyword evidence="4 6" id="KW-1133">Transmembrane helix</keyword>
<dbReference type="Gene3D" id="1.20.1510.10">
    <property type="entry name" value="Cation efflux protein transmembrane domain"/>
    <property type="match status" value="1"/>
</dbReference>
<organism evidence="8 9">
    <name type="scientific">Mariprofundus ferrinatatus</name>
    <dbReference type="NCBI Taxonomy" id="1921087"/>
    <lineage>
        <taxon>Bacteria</taxon>
        <taxon>Pseudomonadati</taxon>
        <taxon>Pseudomonadota</taxon>
        <taxon>Candidatius Mariprofundia</taxon>
        <taxon>Mariprofundales</taxon>
        <taxon>Mariprofundaceae</taxon>
        <taxon>Mariprofundus</taxon>
    </lineage>
</organism>
<dbReference type="Pfam" id="PF01545">
    <property type="entry name" value="Cation_efflux"/>
    <property type="match status" value="1"/>
</dbReference>
<keyword evidence="5 6" id="KW-0472">Membrane</keyword>
<evidence type="ECO:0000313" key="9">
    <source>
        <dbReference type="Proteomes" id="UP000231637"/>
    </source>
</evidence>
<dbReference type="InterPro" id="IPR058533">
    <property type="entry name" value="Cation_efflux_TM"/>
</dbReference>
<gene>
    <name evidence="8" type="ORF">Ga0123462_1662</name>
</gene>
<feature type="domain" description="Cation efflux protein transmembrane" evidence="7">
    <location>
        <begin position="10"/>
        <end position="219"/>
    </location>
</feature>
<dbReference type="EMBL" id="CP018800">
    <property type="protein sequence ID" value="ATX82516.1"/>
    <property type="molecule type" value="Genomic_DNA"/>
</dbReference>
<dbReference type="KEGG" id="mfn:Ga0123462_1662"/>
<dbReference type="RefSeq" id="WP_100265858.1">
    <property type="nucleotide sequence ID" value="NZ_CP018800.1"/>
</dbReference>
<name>A0A2K8LE09_9PROT</name>
<feature type="transmembrane region" description="Helical" evidence="6">
    <location>
        <begin position="111"/>
        <end position="136"/>
    </location>
</feature>
<dbReference type="GO" id="GO:0016020">
    <property type="term" value="C:membrane"/>
    <property type="evidence" value="ECO:0007669"/>
    <property type="project" value="UniProtKB-SubCell"/>
</dbReference>